<gene>
    <name evidence="5" type="ORF">SAMN02745751_01728</name>
</gene>
<dbReference type="Gene3D" id="1.10.8.60">
    <property type="match status" value="2"/>
</dbReference>
<evidence type="ECO:0000256" key="1">
    <source>
        <dbReference type="ARBA" id="ARBA00010378"/>
    </source>
</evidence>
<dbReference type="STRING" id="1121476.SAMN02745751_01728"/>
<evidence type="ECO:0000313" key="5">
    <source>
        <dbReference type="EMBL" id="SHJ08575.1"/>
    </source>
</evidence>
<dbReference type="InterPro" id="IPR003593">
    <property type="entry name" value="AAA+_ATPase"/>
</dbReference>
<dbReference type="PRINTS" id="PR00819">
    <property type="entry name" value="CBXCFQXSUPER"/>
</dbReference>
<dbReference type="Pfam" id="PF17866">
    <property type="entry name" value="AAA_lid_6"/>
    <property type="match status" value="2"/>
</dbReference>
<dbReference type="PANTHER" id="PTHR43392">
    <property type="entry name" value="AAA-TYPE ATPASE FAMILY PROTEIN / ANKYRIN REPEAT FAMILY PROTEIN"/>
    <property type="match status" value="1"/>
</dbReference>
<dbReference type="InterPro" id="IPR050773">
    <property type="entry name" value="CbxX/CfxQ_RuBisCO_ESX"/>
</dbReference>
<dbReference type="InterPro" id="IPR003959">
    <property type="entry name" value="ATPase_AAA_core"/>
</dbReference>
<dbReference type="Pfam" id="PF00004">
    <property type="entry name" value="AAA"/>
    <property type="match status" value="2"/>
</dbReference>
<organism evidence="5 6">
    <name type="scientific">Dethiosulfatibacter aminovorans DSM 17477</name>
    <dbReference type="NCBI Taxonomy" id="1121476"/>
    <lineage>
        <taxon>Bacteria</taxon>
        <taxon>Bacillati</taxon>
        <taxon>Bacillota</taxon>
        <taxon>Tissierellia</taxon>
        <taxon>Dethiosulfatibacter</taxon>
    </lineage>
</organism>
<accession>A0A1M6GF43</accession>
<dbReference type="Gene3D" id="3.40.50.300">
    <property type="entry name" value="P-loop containing nucleotide triphosphate hydrolases"/>
    <property type="match status" value="3"/>
</dbReference>
<evidence type="ECO:0000256" key="2">
    <source>
        <dbReference type="ARBA" id="ARBA00022741"/>
    </source>
</evidence>
<name>A0A1M6GF43_9FIRM</name>
<sequence length="1122" mass="128096">MKPEIIEEIFNEIEKILKMEFIGQDEYFSELCKYFKKKSSKDRKGVLMVIGDANTFKKMSLRFIFKELGTKGIFKNGTIDEIDLGSYDFNFGYNAFLTDLNEKLNNDSDGVLFSNLDKASKEMIDLISTINPGEKIKLPSSYKMKNKIFVESSEDDAVDSIESGNKHIMFVYNRKMNGDGSDFADNNILNRDKVLYTRNLTGEEKTALIRKVMTKVFNELELEYNVEITFRNKDSEDNEELCGIVYHINKFNEDENFTFMDYVRYKIGNPLKNILESRGMEGSGRILLYVEDDKIYAKINDSIFTLKDYVLPSLEEVKYRLDALVGMKDFKEHMANIENNFKVQKIRERLGMETATMSLNMVFLGNAGVGKTNAARIAFDYFNSLGLLSRNVFLEVSKSDFSTGDPSKVLDATNRIIENSLGGVLFIDEAYSLFKGEDDKSGQEIVDALLTAIENNRGNLVVILAGYENEMEDLFGMNQGLKSRFQNIVHFRDYTPEEMYDIAVVTAEGKGYHIAEDVRNDLIDLFTRNQLIEKEGLGNARFVRNIIENAIMDASKKYLMDPGRQIDVLYRSNFNFNAKVKFDLEKRLENIIGLEEVKGLLRAQYRLLKAQEKRKSVGVETEIEQNLNMVFAGNPGTGKTSIARLVAEMLNSMGFLKGGQLVETDRSNFVSEKPGETPTKTEKTFMKAIGGILFIDEAYTLASDSLGREAIETLLKLIEDYSKDVIVILAGYSEEMEDFFDVNIGLRSRFPLWTNFEDYNPDELMSIAVRLLESKGFNLTDNAVKELGRSFVDIYESGDVQAGNARMVRNQVENLIRIQSGRIADEATSAYEMNRINSTDVVKLASSAKDNSFDLESRLESISGKENAKAFLREQYKLFVINEKRKRFNLDSDINKYRNFIFSGNAGTGKGIILDTLSDMMFSLGAVKAKTPYEIHVNEIRSHVEEGKNLEDLLNKGIGKVIFLHRADLLLQDRNFDSLIVNLIKFIDMNKNRLMMVIEGEKKGLKDLMAKYPTLGYRFPVMVEFEEYSERDLFDLAVKIFEEKGYVLDVDSRRELMEAICDIETIDIVILKNGLMVKQLVDNIARVQSVRVYDMKADDKEMNLLMAEDIQKGKDKFVRKNS</sequence>
<dbReference type="CDD" id="cd00009">
    <property type="entry name" value="AAA"/>
    <property type="match status" value="2"/>
</dbReference>
<dbReference type="Proteomes" id="UP000184052">
    <property type="component" value="Unassembled WGS sequence"/>
</dbReference>
<dbReference type="GO" id="GO:0005524">
    <property type="term" value="F:ATP binding"/>
    <property type="evidence" value="ECO:0007669"/>
    <property type="project" value="UniProtKB-KW"/>
</dbReference>
<keyword evidence="6" id="KW-1185">Reference proteome</keyword>
<evidence type="ECO:0000256" key="3">
    <source>
        <dbReference type="ARBA" id="ARBA00022840"/>
    </source>
</evidence>
<keyword evidence="2" id="KW-0547">Nucleotide-binding</keyword>
<reference evidence="5 6" key="1">
    <citation type="submission" date="2016-11" db="EMBL/GenBank/DDBJ databases">
        <authorList>
            <person name="Jaros S."/>
            <person name="Januszkiewicz K."/>
            <person name="Wedrychowicz H."/>
        </authorList>
    </citation>
    <scope>NUCLEOTIDE SEQUENCE [LARGE SCALE GENOMIC DNA]</scope>
    <source>
        <strain evidence="5 6">DSM 17477</strain>
    </source>
</reference>
<comment type="similarity">
    <text evidence="1">Belongs to the CbxX/CfxQ family.</text>
</comment>
<dbReference type="SUPFAM" id="SSF52540">
    <property type="entry name" value="P-loop containing nucleoside triphosphate hydrolases"/>
    <property type="match status" value="3"/>
</dbReference>
<dbReference type="FunFam" id="3.40.50.300:FF:000216">
    <property type="entry name" value="Type VII secretion ATPase EccA"/>
    <property type="match status" value="2"/>
</dbReference>
<dbReference type="OrthoDB" id="9806903at2"/>
<dbReference type="SMART" id="SM00382">
    <property type="entry name" value="AAA"/>
    <property type="match status" value="2"/>
</dbReference>
<dbReference type="PANTHER" id="PTHR43392:SF2">
    <property type="entry name" value="AAA-TYPE ATPASE FAMILY PROTEIN _ ANKYRIN REPEAT FAMILY PROTEIN"/>
    <property type="match status" value="1"/>
</dbReference>
<dbReference type="InterPro" id="IPR000641">
    <property type="entry name" value="CbxX/CfxQ"/>
</dbReference>
<dbReference type="EMBL" id="FQZL01000010">
    <property type="protein sequence ID" value="SHJ08575.1"/>
    <property type="molecule type" value="Genomic_DNA"/>
</dbReference>
<dbReference type="GO" id="GO:0016887">
    <property type="term" value="F:ATP hydrolysis activity"/>
    <property type="evidence" value="ECO:0007669"/>
    <property type="project" value="InterPro"/>
</dbReference>
<dbReference type="InterPro" id="IPR041627">
    <property type="entry name" value="AAA_lid_6"/>
</dbReference>
<keyword evidence="3" id="KW-0067">ATP-binding</keyword>
<dbReference type="RefSeq" id="WP_073049182.1">
    <property type="nucleotide sequence ID" value="NZ_FQZL01000010.1"/>
</dbReference>
<protein>
    <submittedName>
        <fullName evidence="5">AAA+-type ATPase, SpoVK/Ycf46/Vps4 family</fullName>
    </submittedName>
</protein>
<dbReference type="InterPro" id="IPR027417">
    <property type="entry name" value="P-loop_NTPase"/>
</dbReference>
<dbReference type="AlphaFoldDB" id="A0A1M6GF43"/>
<feature type="domain" description="AAA+ ATPase" evidence="4">
    <location>
        <begin position="625"/>
        <end position="758"/>
    </location>
</feature>
<proteinExistence type="inferred from homology"/>
<feature type="domain" description="AAA+ ATPase" evidence="4">
    <location>
        <begin position="357"/>
        <end position="495"/>
    </location>
</feature>
<evidence type="ECO:0000313" key="6">
    <source>
        <dbReference type="Proteomes" id="UP000184052"/>
    </source>
</evidence>
<evidence type="ECO:0000259" key="4">
    <source>
        <dbReference type="SMART" id="SM00382"/>
    </source>
</evidence>